<dbReference type="KEGG" id="rsx:RhiXN_08566"/>
<dbReference type="PANTHER" id="PTHR35871:SF1">
    <property type="entry name" value="CXC1-LIKE CYSTEINE CLUSTER ASSOCIATED WITH KDZ TRANSPOSASES DOMAIN-CONTAINING PROTEIN"/>
    <property type="match status" value="1"/>
</dbReference>
<dbReference type="RefSeq" id="XP_043183767.1">
    <property type="nucleotide sequence ID" value="XM_043328382.1"/>
</dbReference>
<dbReference type="GeneID" id="67030845"/>
<reference evidence="1" key="1">
    <citation type="submission" date="2020-05" db="EMBL/GenBank/DDBJ databases">
        <title>Evolutionary and genomic comparisons of hybrid uninucleate and nonhybrid Rhizoctonia fungi.</title>
        <authorList>
            <person name="Li C."/>
            <person name="Chen X."/>
        </authorList>
    </citation>
    <scope>NUCLEOTIDE SEQUENCE</scope>
    <source>
        <strain evidence="1">AG-1 IA</strain>
    </source>
</reference>
<name>A0A8H8P1J8_9AGAM</name>
<dbReference type="PANTHER" id="PTHR35871">
    <property type="entry name" value="EXPRESSED PROTEIN"/>
    <property type="match status" value="1"/>
</dbReference>
<protein>
    <recommendedName>
        <fullName evidence="3">DDE-1 domain-containing protein</fullName>
    </recommendedName>
</protein>
<dbReference type="AlphaFoldDB" id="A0A8H8P1J8"/>
<organism evidence="1 2">
    <name type="scientific">Rhizoctonia solani</name>
    <dbReference type="NCBI Taxonomy" id="456999"/>
    <lineage>
        <taxon>Eukaryota</taxon>
        <taxon>Fungi</taxon>
        <taxon>Dikarya</taxon>
        <taxon>Basidiomycota</taxon>
        <taxon>Agaricomycotina</taxon>
        <taxon>Agaricomycetes</taxon>
        <taxon>Cantharellales</taxon>
        <taxon>Ceratobasidiaceae</taxon>
        <taxon>Rhizoctonia</taxon>
    </lineage>
</organism>
<sequence length="299" mass="34416">MSTLEDEDVLLEIKLHLQGIGKYAQAQDIVDFLQNPEVQGQLDIKNKISLRIAQRWLSQAGFQWRSEPKGQYFDGHKQEDVVAYQQTVYVPFLKALECWQIIYNQHAVPDPTRPLQLQPGKKPVIFWFHNKSIFYANDCQLVQWVYIGKHPTPFKKGEGCSIMIANFVCPEFGWLHGQNGESTRVIMFPGGDMDGWFTNDWVILQLQDAVKIVQDTFLQFMHVFVYNNAPSHTKHLPSSLTAQGMPKGPVMDWPYYKNNNGKRTFVWMEDGRLPNGSAQLLYDPNEPTGCCFKGMAWIL</sequence>
<dbReference type="Proteomes" id="UP000650533">
    <property type="component" value="Chromosome 10"/>
</dbReference>
<gene>
    <name evidence="1" type="ORF">RhiXN_08566</name>
</gene>
<dbReference type="EMBL" id="CP059667">
    <property type="protein sequence ID" value="QRW23530.1"/>
    <property type="molecule type" value="Genomic_DNA"/>
</dbReference>
<accession>A0A8H8P1J8</accession>
<evidence type="ECO:0000313" key="2">
    <source>
        <dbReference type="Proteomes" id="UP000650533"/>
    </source>
</evidence>
<proteinExistence type="predicted"/>
<evidence type="ECO:0008006" key="3">
    <source>
        <dbReference type="Google" id="ProtNLM"/>
    </source>
</evidence>
<evidence type="ECO:0000313" key="1">
    <source>
        <dbReference type="EMBL" id="QRW23530.1"/>
    </source>
</evidence>